<feature type="compositionally biased region" description="Basic and acidic residues" evidence="1">
    <location>
        <begin position="1614"/>
        <end position="1623"/>
    </location>
</feature>
<feature type="region of interest" description="Disordered" evidence="1">
    <location>
        <begin position="69"/>
        <end position="90"/>
    </location>
</feature>
<feature type="region of interest" description="Disordered" evidence="1">
    <location>
        <begin position="1054"/>
        <end position="1081"/>
    </location>
</feature>
<feature type="region of interest" description="Disordered" evidence="1">
    <location>
        <begin position="559"/>
        <end position="607"/>
    </location>
</feature>
<gene>
    <name evidence="2" type="ORF">BN1205_070620</name>
</gene>
<feature type="compositionally biased region" description="Basic and acidic residues" evidence="1">
    <location>
        <begin position="1063"/>
        <end position="1074"/>
    </location>
</feature>
<feature type="compositionally biased region" description="Basic and acidic residues" evidence="1">
    <location>
        <begin position="460"/>
        <end position="469"/>
    </location>
</feature>
<dbReference type="EMBL" id="LN714502">
    <property type="protein sequence ID" value="CEL78115.1"/>
    <property type="molecule type" value="Genomic_DNA"/>
</dbReference>
<feature type="compositionally biased region" description="Polar residues" evidence="1">
    <location>
        <begin position="1703"/>
        <end position="1714"/>
    </location>
</feature>
<feature type="compositionally biased region" description="Basic and acidic residues" evidence="1">
    <location>
        <begin position="1470"/>
        <end position="1482"/>
    </location>
</feature>
<reference evidence="2" key="1">
    <citation type="journal article" date="2015" name="PLoS ONE">
        <title>Comprehensive Evaluation of Toxoplasma gondii VEG and Neospora caninum LIV Genomes with Tachyzoite Stage Transcriptome and Proteome Defines Novel Transcript Features.</title>
        <authorList>
            <person name="Ramaprasad A."/>
            <person name="Mourier T."/>
            <person name="Naeem R."/>
            <person name="Malas T.B."/>
            <person name="Moussa E."/>
            <person name="Panigrahi A."/>
            <person name="Vermont S.J."/>
            <person name="Otto T.D."/>
            <person name="Wastling J."/>
            <person name="Pain A."/>
        </authorList>
    </citation>
    <scope>NUCLEOTIDE SEQUENCE</scope>
    <source>
        <strain evidence="2">VEG</strain>
    </source>
</reference>
<feature type="compositionally biased region" description="Polar residues" evidence="1">
    <location>
        <begin position="445"/>
        <end position="454"/>
    </location>
</feature>
<feature type="region of interest" description="Disordered" evidence="1">
    <location>
        <begin position="1177"/>
        <end position="1200"/>
    </location>
</feature>
<feature type="compositionally biased region" description="Polar residues" evidence="1">
    <location>
        <begin position="384"/>
        <end position="406"/>
    </location>
</feature>
<feature type="compositionally biased region" description="Polar residues" evidence="1">
    <location>
        <begin position="321"/>
        <end position="332"/>
    </location>
</feature>
<feature type="region of interest" description="Disordered" evidence="1">
    <location>
        <begin position="1609"/>
        <end position="1643"/>
    </location>
</feature>
<feature type="compositionally biased region" description="Basic and acidic residues" evidence="1">
    <location>
        <begin position="1862"/>
        <end position="1872"/>
    </location>
</feature>
<sequence>MRGRKQGGKWNKATSSVFGVRNLEPTTHSGKQIGVVHSLLSSFDKTEDIAAGIRAAVLGTRGKSDTRFTERGARLSATKTSASRSRSSTSGVGDVLRSAILFESPFGPLKERLRRGRKGASATANSAPPQHALRFKQQTVSPLSPSVGLDLPVHLRTSCFDPTSTGSFEASESGTIVGKGVPRRANLGQFASRNQSMTREGSSRRATRPPSNDNHKCIPAFPDASAGCSNGEEQPKFGSISGIACPREELLGRKRGQCTRLCQQPSVACTEIKQNTRYLITTRIHVQGPTSQNGAEKRPDHTSTDSSRQLPRPNRPWSLQRPRTTRTSALRQKQSHAARYQRQTETINKDTLLQPIIHATTRAVSRIVGTGSLHRSQDLPLQTEAPSPHSQSLPTLPESSKPSARAQQRPPRVSAAEMPHERNCIQLSQDVEHAPTKRGQPRVGFTNSNASSTRVVAGGRPREPPPLHKVAEGQQCTTEAVVETEQSVKTKIRNTTGKPSRTYASTEGNTMVIEEMKAAACRVLGRWIARLRHQRQEMLIKQATQDPRQRLRQILGDNVAPSSPVRVSPGHPHSAQAPPTSLPVPAPMEGKDTSVESPPNLAATPPAIPDSSDLVCFSHRLGRPSSVSPCMSTSPPHHIFTKRCNAESNGNATCRMIRSSQVVLDTADGEAREPGASCNTGSDGDGIDPARQTRVQPKPDFAPSGATCNRLSENSSESEMYLSALPPSSSAQFTNRYFSGESTAVSASFHSLETVSQSNCVAVSPAARNTETVLQETNEGRRSITLTSAPTSPPSPLLHPLVPASLELVSSWAVDCITSELSAATLASAEASMPLRLAFCEDGVTPQMSESSAVPKDAGDGAILGSCSVPKNNTPEVSAAPSVSECSVRISPQHPVLEENEQQHLHKESDAAYRCDGQPTLAGVLGSMNGTDIRNIQHAFTSPYEPSDGRPDQLTSASPCASSTVCKWLSLEQAANKRMKTSLSAPVIRTLTLERETEATSSTRSLRSVGYEGPFKQAYLNVSTDTGKVTVTGFESPHDCTVDEGSPVYDQLAVRSSSTPSRPQKDKALDKNEGTVEEGSLQVSPRGICECAAHGNGKRSGEQSPYRPAPSAVTTTVLVEVGAVLAQAHAAVRDADAAADSLLEDSSAGSACIPCDRLEESGASHDTKKKQSIHLSFTGCGDSHKPASKSDSTKKSNIRCRPPHAMQLHNAEDSLWRPLPCSKEPSRTTADAASYDGACIPQGSLSKPELDTAVACCCAAVSSVVMKPPLTKASSSLYYQKQNSSFSLPETRSIPQSDSQLLGPSGQSPAEASPMEGKPFRRYLPPGSSSTPFPDSSTPGVADDSCTLDSSWENASITAAGKIAECKMSSSGQFQTEGGGLRSDSRSSAASFLSILEDELFCARALAQLRHNTSLSPHEFMNERTQPVALELLRTGFSAPKRPFDNSPCSSAYATRKPVHSGKSCVHKMPKTEEKATPGREGKVLQRHEIGETPEKAQSASMTTPFSQPCGRAHNFANSFDSILCPPCAAQTQQESFAGRSESLESLSQLPISCQIHVAAESKPSHLQQSATLFSLSPPCDKLSSLPTLCAPCTDHRCCPNASKNCSASVSKSPTHETHRELRPAAGRLPISPTGKHTSPRAPVAPHIQITVPREPSPQTASVDQPVPDQQKTELRATVEITRKALLSAARQSAALCCIPSSVSHDSETPSIEGSSREDAESASLLEQSILTDTTIARKLCVLDIMSNAQPAVCQYNDRPVQRDTNGPASRPPVPAVTVCAFEEQCTTGKRDLATGVTTIATLPTHNRTAESEAERRTSATQAQPMVYHPWVNNTALLCSLKVFGCETGSRNHSSETFGEPHLGERLEDIPPRSRGQNIHAMLCSEGARRSVYRPKMSSGHLMLRLKPGSFDASTCSAASADALSARSNAGEKHLVYPVAGRRSGQRKPETSLSSKQAMINFYSPRFLDRIVSRNPATGLVSGSPKRSQLPELRESTRKPTHSYMFVVRMQARAEERRQRLAQLKLRKAKRVLLQEQQEREKQRQQEDAAASAEARRQQQQLRTRALTYRKRRLTGAALEALCIAKEATRVTVNEAKSILSGFLARRTIKCWRLTVVRRRCMDVAVSLARDDLARQWIRKRSHALKALAFCDWASNTVAERERSQEVMASE</sequence>
<accession>A0A0F7VDX1</accession>
<feature type="region of interest" description="Disordered" evidence="1">
    <location>
        <begin position="1287"/>
        <end position="1345"/>
    </location>
</feature>
<feature type="compositionally biased region" description="Polar residues" evidence="1">
    <location>
        <begin position="1287"/>
        <end position="1310"/>
    </location>
</feature>
<name>A0A0F7VDX1_TOXGV</name>
<feature type="region of interest" description="Disordered" evidence="1">
    <location>
        <begin position="379"/>
        <end position="469"/>
    </location>
</feature>
<feature type="region of interest" description="Disordered" evidence="1">
    <location>
        <begin position="1653"/>
        <end position="1672"/>
    </location>
</feature>
<feature type="region of interest" description="Disordered" evidence="1">
    <location>
        <begin position="1851"/>
        <end position="1872"/>
    </location>
</feature>
<feature type="region of interest" description="Disordered" evidence="1">
    <location>
        <begin position="2037"/>
        <end position="2057"/>
    </location>
</feature>
<feature type="region of interest" description="Disordered" evidence="1">
    <location>
        <begin position="669"/>
        <end position="713"/>
    </location>
</feature>
<feature type="region of interest" description="Disordered" evidence="1">
    <location>
        <begin position="1703"/>
        <end position="1722"/>
    </location>
</feature>
<feature type="region of interest" description="Disordered" evidence="1">
    <location>
        <begin position="193"/>
        <end position="219"/>
    </location>
</feature>
<organism evidence="2">
    <name type="scientific">Toxoplasma gondii (strain ATCC 50861 / VEG)</name>
    <dbReference type="NCBI Taxonomy" id="432359"/>
    <lineage>
        <taxon>Eukaryota</taxon>
        <taxon>Sar</taxon>
        <taxon>Alveolata</taxon>
        <taxon>Apicomplexa</taxon>
        <taxon>Conoidasida</taxon>
        <taxon>Coccidia</taxon>
        <taxon>Eucoccidiorida</taxon>
        <taxon>Eimeriorina</taxon>
        <taxon>Sarcocystidae</taxon>
        <taxon>Toxoplasma</taxon>
    </lineage>
</organism>
<feature type="region of interest" description="Disordered" evidence="1">
    <location>
        <begin position="1461"/>
        <end position="1482"/>
    </location>
</feature>
<feature type="compositionally biased region" description="Low complexity" evidence="1">
    <location>
        <begin position="74"/>
        <end position="90"/>
    </location>
</feature>
<feature type="region of interest" description="Disordered" evidence="1">
    <location>
        <begin position="283"/>
        <end position="343"/>
    </location>
</feature>
<evidence type="ECO:0000256" key="1">
    <source>
        <dbReference type="SAM" id="MobiDB-lite"/>
    </source>
</evidence>
<feature type="region of interest" description="Disordered" evidence="1">
    <location>
        <begin position="1976"/>
        <end position="1998"/>
    </location>
</feature>
<feature type="compositionally biased region" description="Low complexity" evidence="1">
    <location>
        <begin position="2048"/>
        <end position="2057"/>
    </location>
</feature>
<feature type="compositionally biased region" description="Basic and acidic residues" evidence="1">
    <location>
        <begin position="2037"/>
        <end position="2047"/>
    </location>
</feature>
<protein>
    <submittedName>
        <fullName evidence="2">Uncharacterized protein</fullName>
    </submittedName>
</protein>
<proteinExistence type="predicted"/>
<evidence type="ECO:0000313" key="2">
    <source>
        <dbReference type="EMBL" id="CEL78115.1"/>
    </source>
</evidence>
<feature type="compositionally biased region" description="Low complexity" evidence="1">
    <location>
        <begin position="1325"/>
        <end position="1340"/>
    </location>
</feature>